<feature type="compositionally biased region" description="Basic and acidic residues" evidence="2">
    <location>
        <begin position="268"/>
        <end position="290"/>
    </location>
</feature>
<feature type="region of interest" description="Disordered" evidence="2">
    <location>
        <begin position="352"/>
        <end position="428"/>
    </location>
</feature>
<protein>
    <submittedName>
        <fullName evidence="4">Optineurin</fullName>
    </submittedName>
</protein>
<dbReference type="GeneID" id="101845580"/>
<accession>A0ABM1W1Y3</accession>
<feature type="coiled-coil region" evidence="1">
    <location>
        <begin position="55"/>
        <end position="164"/>
    </location>
</feature>
<feature type="compositionally biased region" description="Basic and acidic residues" evidence="2">
    <location>
        <begin position="412"/>
        <end position="421"/>
    </location>
</feature>
<feature type="compositionally biased region" description="Basic and acidic residues" evidence="2">
    <location>
        <begin position="355"/>
        <end position="384"/>
    </location>
</feature>
<feature type="region of interest" description="Disordered" evidence="2">
    <location>
        <begin position="1"/>
        <end position="28"/>
    </location>
</feature>
<feature type="compositionally biased region" description="Basic and acidic residues" evidence="2">
    <location>
        <begin position="16"/>
        <end position="28"/>
    </location>
</feature>
<dbReference type="RefSeq" id="XP_035828676.1">
    <property type="nucleotide sequence ID" value="XM_035972783.1"/>
</dbReference>
<name>A0ABM1W1Y3_APLCA</name>
<proteinExistence type="predicted"/>
<keyword evidence="1" id="KW-0175">Coiled coil</keyword>
<feature type="compositionally biased region" description="Basic and acidic residues" evidence="2">
    <location>
        <begin position="391"/>
        <end position="405"/>
    </location>
</feature>
<feature type="compositionally biased region" description="Basic and acidic residues" evidence="2">
    <location>
        <begin position="297"/>
        <end position="308"/>
    </location>
</feature>
<sequence>MSTMMYREMTSPLSERNGHRGATRERTWPELSENELLLKMQKKMAGLDSKQMKVIREYEQELDAMKSEIKKISTGYDGLRQKNSRYRQQLKDKNEQLKKLQDEHSRVTRHSTSEVWTSEKARLLAKIKQLEVEKKQADDECSSLSMLKDENSHLKRELESLKFRETMWVQEKERAEKERRRNKELGEILKLAEKPYQDESLPKSMDWSMVNNNKNHSFNFDEAWAQISQSPDLPFSSLPSMHLVSGYRESDDLQDIRKSLNEAREELKLGKGETQSKKSEFLKDLEERSRTTQHTTYDTKKEHKDTEADQVKQMIKTLESKISSLESNCLTEVRHLVHNVDVLKKELHNSQQELRSLKEYSRQMERRREEEKQQMLNESRELKLDLTSLRSEIRDKSQGSDRTDLSRGASSDTREPERGQSEENFENHYSPLVGFVGSRCNY</sequence>
<reference evidence="4" key="1">
    <citation type="submission" date="2025-08" db="UniProtKB">
        <authorList>
            <consortium name="RefSeq"/>
        </authorList>
    </citation>
    <scope>IDENTIFICATION</scope>
</reference>
<feature type="non-terminal residue" evidence="4">
    <location>
        <position position="442"/>
    </location>
</feature>
<organism evidence="3 4">
    <name type="scientific">Aplysia californica</name>
    <name type="common">California sea hare</name>
    <dbReference type="NCBI Taxonomy" id="6500"/>
    <lineage>
        <taxon>Eukaryota</taxon>
        <taxon>Metazoa</taxon>
        <taxon>Spiralia</taxon>
        <taxon>Lophotrochozoa</taxon>
        <taxon>Mollusca</taxon>
        <taxon>Gastropoda</taxon>
        <taxon>Heterobranchia</taxon>
        <taxon>Euthyneura</taxon>
        <taxon>Tectipleura</taxon>
        <taxon>Aplysiida</taxon>
        <taxon>Aplysioidea</taxon>
        <taxon>Aplysiidae</taxon>
        <taxon>Aplysia</taxon>
    </lineage>
</organism>
<keyword evidence="3" id="KW-1185">Reference proteome</keyword>
<gene>
    <name evidence="4" type="primary">LOC101845580</name>
</gene>
<feature type="region of interest" description="Disordered" evidence="2">
    <location>
        <begin position="268"/>
        <end position="308"/>
    </location>
</feature>
<evidence type="ECO:0000313" key="4">
    <source>
        <dbReference type="RefSeq" id="XP_035828676.1"/>
    </source>
</evidence>
<evidence type="ECO:0000256" key="2">
    <source>
        <dbReference type="SAM" id="MobiDB-lite"/>
    </source>
</evidence>
<evidence type="ECO:0000256" key="1">
    <source>
        <dbReference type="SAM" id="Coils"/>
    </source>
</evidence>
<evidence type="ECO:0000313" key="3">
    <source>
        <dbReference type="Proteomes" id="UP000694888"/>
    </source>
</evidence>
<dbReference type="Proteomes" id="UP000694888">
    <property type="component" value="Unplaced"/>
</dbReference>